<feature type="compositionally biased region" description="Low complexity" evidence="5">
    <location>
        <begin position="442"/>
        <end position="455"/>
    </location>
</feature>
<feature type="non-terminal residue" evidence="7">
    <location>
        <position position="455"/>
    </location>
</feature>
<evidence type="ECO:0000313" key="8">
    <source>
        <dbReference type="Proteomes" id="UP000621799"/>
    </source>
</evidence>
<protein>
    <submittedName>
        <fullName evidence="7">Fatty acyl-AMP ligase</fullName>
    </submittedName>
</protein>
<dbReference type="RefSeq" id="WP_264322070.1">
    <property type="nucleotide sequence ID" value="NZ_JADEXN010000259.1"/>
</dbReference>
<name>A0A928VYB5_9CYAN</name>
<organism evidence="7 8">
    <name type="scientific">Zarconia navalis LEGE 11467</name>
    <dbReference type="NCBI Taxonomy" id="1828826"/>
    <lineage>
        <taxon>Bacteria</taxon>
        <taxon>Bacillati</taxon>
        <taxon>Cyanobacteriota</taxon>
        <taxon>Cyanophyceae</taxon>
        <taxon>Oscillatoriophycideae</taxon>
        <taxon>Oscillatoriales</taxon>
        <taxon>Oscillatoriales incertae sedis</taxon>
        <taxon>Zarconia</taxon>
        <taxon>Zarconia navalis</taxon>
    </lineage>
</organism>
<dbReference type="CDD" id="cd05931">
    <property type="entry name" value="FAAL"/>
    <property type="match status" value="1"/>
</dbReference>
<dbReference type="GO" id="GO:0005886">
    <property type="term" value="C:plasma membrane"/>
    <property type="evidence" value="ECO:0007669"/>
    <property type="project" value="TreeGrafter"/>
</dbReference>
<dbReference type="SUPFAM" id="SSF56801">
    <property type="entry name" value="Acetyl-CoA synthetase-like"/>
    <property type="match status" value="1"/>
</dbReference>
<accession>A0A928VYB5</accession>
<dbReference type="Pfam" id="PF00501">
    <property type="entry name" value="AMP-binding"/>
    <property type="match status" value="1"/>
</dbReference>
<sequence length="455" mass="49849">MDRLEHSSLATTLVELLRYRAVHQSDRTAYTFLVDGETQTLSLTYQELDRCARAIAAILQSADLVGEKAVLLYPPGLEYIAAFFGCLYAGVVAVPAYPPRPNRSLTRIQSILADANAVVALTTSTVLSTLEKQFDLAPELKVLKWLVTDRLDLAAADDWSEPDIDRQTLAFLQYTSGSTAAPKGVAITHQNLLHNSRGIYQAFEHSADSSVVSWLPMYHDMGLIGGVLQPLYGGFPATLMSPLIFLQRPVRWLQAISHYRATSSGGPNFAYDLCARKISPEQIEDLDLSCWDVAFNGAEPISQKVLDRFAAAFAPCGFRREAFYPCYGLAEATLFVSGAAKNKLPIVETIDANALAKHRVVRVDAEEKNARAVVSCGRSLSDQQIAIVDPKTLQPCKSGEIGEIWVSGPSVALGYLQQPEATERTFRARTLNIHSNGHHNGNRNNGNRNNGNRTG</sequence>
<gene>
    <name evidence="7" type="ORF">IQ235_13930</name>
</gene>
<dbReference type="AlphaFoldDB" id="A0A928VYB5"/>
<dbReference type="PANTHER" id="PTHR22754:SF32">
    <property type="entry name" value="DISCO-INTERACTING PROTEIN 2"/>
    <property type="match status" value="1"/>
</dbReference>
<evidence type="ECO:0000259" key="6">
    <source>
        <dbReference type="Pfam" id="PF00501"/>
    </source>
</evidence>
<reference evidence="7" key="1">
    <citation type="submission" date="2020-10" db="EMBL/GenBank/DDBJ databases">
        <authorList>
            <person name="Castelo-Branco R."/>
            <person name="Eusebio N."/>
            <person name="Adriana R."/>
            <person name="Vieira A."/>
            <person name="Brugerolle De Fraissinette N."/>
            <person name="Rezende De Castro R."/>
            <person name="Schneider M.P."/>
            <person name="Vasconcelos V."/>
            <person name="Leao P.N."/>
        </authorList>
    </citation>
    <scope>NUCLEOTIDE SEQUENCE</scope>
    <source>
        <strain evidence="7">LEGE 11467</strain>
    </source>
</reference>
<keyword evidence="3" id="KW-0276">Fatty acid metabolism</keyword>
<keyword evidence="4" id="KW-0443">Lipid metabolism</keyword>
<dbReference type="InterPro" id="IPR000873">
    <property type="entry name" value="AMP-dep_synth/lig_dom"/>
</dbReference>
<feature type="domain" description="AMP-dependent synthetase/ligase" evidence="6">
    <location>
        <begin position="20"/>
        <end position="416"/>
    </location>
</feature>
<keyword evidence="8" id="KW-1185">Reference proteome</keyword>
<evidence type="ECO:0000313" key="7">
    <source>
        <dbReference type="EMBL" id="MBE9041879.1"/>
    </source>
</evidence>
<dbReference type="InterPro" id="IPR040097">
    <property type="entry name" value="FAAL/FAAC"/>
</dbReference>
<dbReference type="FunFam" id="3.40.50.12780:FF:000013">
    <property type="entry name" value="Long-chain-fatty-acid--AMP ligase FadD32"/>
    <property type="match status" value="1"/>
</dbReference>
<dbReference type="EMBL" id="JADEXN010000259">
    <property type="protein sequence ID" value="MBE9041879.1"/>
    <property type="molecule type" value="Genomic_DNA"/>
</dbReference>
<comment type="similarity">
    <text evidence="1">Belongs to the ATP-dependent AMP-binding enzyme family.</text>
</comment>
<dbReference type="Gene3D" id="3.40.50.12780">
    <property type="entry name" value="N-terminal domain of ligase-like"/>
    <property type="match status" value="1"/>
</dbReference>
<evidence type="ECO:0000256" key="3">
    <source>
        <dbReference type="ARBA" id="ARBA00022832"/>
    </source>
</evidence>
<evidence type="ECO:0000256" key="2">
    <source>
        <dbReference type="ARBA" id="ARBA00022598"/>
    </source>
</evidence>
<comment type="caution">
    <text evidence="7">The sequence shown here is derived from an EMBL/GenBank/DDBJ whole genome shotgun (WGS) entry which is preliminary data.</text>
</comment>
<dbReference type="GO" id="GO:0006633">
    <property type="term" value="P:fatty acid biosynthetic process"/>
    <property type="evidence" value="ECO:0007669"/>
    <property type="project" value="TreeGrafter"/>
</dbReference>
<dbReference type="PANTHER" id="PTHR22754">
    <property type="entry name" value="DISCO-INTERACTING PROTEIN 2 DIP2 -RELATED"/>
    <property type="match status" value="1"/>
</dbReference>
<dbReference type="GO" id="GO:0071766">
    <property type="term" value="P:Actinobacterium-type cell wall biogenesis"/>
    <property type="evidence" value="ECO:0007669"/>
    <property type="project" value="UniProtKB-ARBA"/>
</dbReference>
<evidence type="ECO:0000256" key="5">
    <source>
        <dbReference type="SAM" id="MobiDB-lite"/>
    </source>
</evidence>
<dbReference type="GO" id="GO:0070566">
    <property type="term" value="F:adenylyltransferase activity"/>
    <property type="evidence" value="ECO:0007669"/>
    <property type="project" value="TreeGrafter"/>
</dbReference>
<keyword evidence="2 7" id="KW-0436">Ligase</keyword>
<dbReference type="InterPro" id="IPR042099">
    <property type="entry name" value="ANL_N_sf"/>
</dbReference>
<evidence type="ECO:0000256" key="1">
    <source>
        <dbReference type="ARBA" id="ARBA00006432"/>
    </source>
</evidence>
<dbReference type="Proteomes" id="UP000621799">
    <property type="component" value="Unassembled WGS sequence"/>
</dbReference>
<proteinExistence type="inferred from homology"/>
<dbReference type="GO" id="GO:0016874">
    <property type="term" value="F:ligase activity"/>
    <property type="evidence" value="ECO:0007669"/>
    <property type="project" value="UniProtKB-KW"/>
</dbReference>
<evidence type="ECO:0000256" key="4">
    <source>
        <dbReference type="ARBA" id="ARBA00023098"/>
    </source>
</evidence>
<feature type="region of interest" description="Disordered" evidence="5">
    <location>
        <begin position="433"/>
        <end position="455"/>
    </location>
</feature>